<feature type="compositionally biased region" description="Basic and acidic residues" evidence="1">
    <location>
        <begin position="39"/>
        <end position="48"/>
    </location>
</feature>
<comment type="caution">
    <text evidence="3">The sequence shown here is derived from an EMBL/GenBank/DDBJ whole genome shotgun (WGS) entry which is preliminary data.</text>
</comment>
<dbReference type="AlphaFoldDB" id="A0AAV2QI44"/>
<feature type="compositionally biased region" description="Low complexity" evidence="1">
    <location>
        <begin position="49"/>
        <end position="64"/>
    </location>
</feature>
<gene>
    <name evidence="3" type="ORF">MNOR_LOCUS12269</name>
</gene>
<evidence type="ECO:0000313" key="3">
    <source>
        <dbReference type="EMBL" id="CAL4083934.1"/>
    </source>
</evidence>
<organism evidence="3 4">
    <name type="scientific">Meganyctiphanes norvegica</name>
    <name type="common">Northern krill</name>
    <name type="synonym">Thysanopoda norvegica</name>
    <dbReference type="NCBI Taxonomy" id="48144"/>
    <lineage>
        <taxon>Eukaryota</taxon>
        <taxon>Metazoa</taxon>
        <taxon>Ecdysozoa</taxon>
        <taxon>Arthropoda</taxon>
        <taxon>Crustacea</taxon>
        <taxon>Multicrustacea</taxon>
        <taxon>Malacostraca</taxon>
        <taxon>Eumalacostraca</taxon>
        <taxon>Eucarida</taxon>
        <taxon>Euphausiacea</taxon>
        <taxon>Euphausiidae</taxon>
        <taxon>Meganyctiphanes</taxon>
    </lineage>
</organism>
<keyword evidence="2" id="KW-0812">Transmembrane</keyword>
<name>A0AAV2QI44_MEGNR</name>
<feature type="region of interest" description="Disordered" evidence="1">
    <location>
        <begin position="33"/>
        <end position="65"/>
    </location>
</feature>
<accession>A0AAV2QI44</accession>
<protein>
    <submittedName>
        <fullName evidence="3">Uncharacterized protein</fullName>
    </submittedName>
</protein>
<keyword evidence="2" id="KW-0472">Membrane</keyword>
<keyword evidence="2" id="KW-1133">Transmembrane helix</keyword>
<feature type="transmembrane region" description="Helical" evidence="2">
    <location>
        <begin position="164"/>
        <end position="184"/>
    </location>
</feature>
<dbReference type="EMBL" id="CAXKWB010006692">
    <property type="protein sequence ID" value="CAL4083934.1"/>
    <property type="molecule type" value="Genomic_DNA"/>
</dbReference>
<evidence type="ECO:0000256" key="2">
    <source>
        <dbReference type="SAM" id="Phobius"/>
    </source>
</evidence>
<reference evidence="3 4" key="1">
    <citation type="submission" date="2024-05" db="EMBL/GenBank/DDBJ databases">
        <authorList>
            <person name="Wallberg A."/>
        </authorList>
    </citation>
    <scope>NUCLEOTIDE SEQUENCE [LARGE SCALE GENOMIC DNA]</scope>
</reference>
<feature type="transmembrane region" description="Helical" evidence="2">
    <location>
        <begin position="72"/>
        <end position="95"/>
    </location>
</feature>
<keyword evidence="4" id="KW-1185">Reference proteome</keyword>
<proteinExistence type="predicted"/>
<dbReference type="Proteomes" id="UP001497623">
    <property type="component" value="Unassembled WGS sequence"/>
</dbReference>
<evidence type="ECO:0000313" key="4">
    <source>
        <dbReference type="Proteomes" id="UP001497623"/>
    </source>
</evidence>
<evidence type="ECO:0000256" key="1">
    <source>
        <dbReference type="SAM" id="MobiDB-lite"/>
    </source>
</evidence>
<sequence>MVLVKLGGCVGRDGRSCSMENLISECSSGSEQEQQVYVEQHDKTKAARDQQQQRGAAAGQQQQRGGSGSGGALAVLVAAVGFLVIGAGAWLALYLQHRQLDWRLDRLETNAINEEHLMERLDQHLEVRLQRHLQHLGLDKPYRNRVSREAPNCMCPPGRTWTHILIISAKYVSTYFIMLINLFFK</sequence>